<dbReference type="PANTHER" id="PTHR21237:SF23">
    <property type="entry name" value="GRPE PROTEIN HOMOLOG, MITOCHONDRIAL"/>
    <property type="match status" value="1"/>
</dbReference>
<evidence type="ECO:0000256" key="5">
    <source>
        <dbReference type="RuleBase" id="RU004478"/>
    </source>
</evidence>
<evidence type="ECO:0000313" key="7">
    <source>
        <dbReference type="EMBL" id="MBK1875538.1"/>
    </source>
</evidence>
<dbReference type="RefSeq" id="WP_200353754.1">
    <property type="nucleotide sequence ID" value="NZ_JAENIL010000002.1"/>
</dbReference>
<dbReference type="GO" id="GO:0005737">
    <property type="term" value="C:cytoplasm"/>
    <property type="evidence" value="ECO:0007669"/>
    <property type="project" value="UniProtKB-SubCell"/>
</dbReference>
<keyword evidence="3 4" id="KW-0346">Stress response</keyword>
<keyword evidence="8" id="KW-1185">Reference proteome</keyword>
<dbReference type="Gene3D" id="3.90.20.20">
    <property type="match status" value="1"/>
</dbReference>
<dbReference type="Proteomes" id="UP000617628">
    <property type="component" value="Unassembled WGS sequence"/>
</dbReference>
<dbReference type="InterPro" id="IPR000740">
    <property type="entry name" value="GrpE"/>
</dbReference>
<protein>
    <recommendedName>
        <fullName evidence="3 4">Protein GrpE</fullName>
    </recommendedName>
    <alternativeName>
        <fullName evidence="3">HSP-70 cofactor</fullName>
    </alternativeName>
</protein>
<comment type="function">
    <text evidence="3 4">Participates actively in the response to hyperosmotic and heat shock by preventing the aggregation of stress-denatured proteins, in association with DnaK and GrpE. It is the nucleotide exchange factor for DnaK and may function as a thermosensor. Unfolded proteins bind initially to DnaJ; upon interaction with the DnaJ-bound protein, DnaK hydrolyzes its bound ATP, resulting in the formation of a stable complex. GrpE releases ADP from DnaK; ATP binding to DnaK triggers the release of the substrate protein, thus completing the reaction cycle. Several rounds of ATP-dependent interactions between DnaJ, DnaK and GrpE are required for fully efficient folding.</text>
</comment>
<evidence type="ECO:0000256" key="1">
    <source>
        <dbReference type="ARBA" id="ARBA00009054"/>
    </source>
</evidence>
<evidence type="ECO:0000256" key="2">
    <source>
        <dbReference type="ARBA" id="ARBA00023186"/>
    </source>
</evidence>
<evidence type="ECO:0000256" key="3">
    <source>
        <dbReference type="HAMAP-Rule" id="MF_01151"/>
    </source>
</evidence>
<feature type="compositionally biased region" description="Basic and acidic residues" evidence="6">
    <location>
        <begin position="1"/>
        <end position="10"/>
    </location>
</feature>
<reference evidence="7" key="1">
    <citation type="submission" date="2021-01" db="EMBL/GenBank/DDBJ databases">
        <title>Modified the classification status of verrucomicrobia.</title>
        <authorList>
            <person name="Feng X."/>
        </authorList>
    </citation>
    <scope>NUCLEOTIDE SEQUENCE</scope>
    <source>
        <strain evidence="7">KCTC 13126</strain>
    </source>
</reference>
<dbReference type="PRINTS" id="PR00773">
    <property type="entry name" value="GRPEPROTEIN"/>
</dbReference>
<dbReference type="EMBL" id="JAENIL010000002">
    <property type="protein sequence ID" value="MBK1875538.1"/>
    <property type="molecule type" value="Genomic_DNA"/>
</dbReference>
<dbReference type="GO" id="GO:0051087">
    <property type="term" value="F:protein-folding chaperone binding"/>
    <property type="evidence" value="ECO:0007669"/>
    <property type="project" value="InterPro"/>
</dbReference>
<evidence type="ECO:0000313" key="8">
    <source>
        <dbReference type="Proteomes" id="UP000617628"/>
    </source>
</evidence>
<keyword evidence="2 3" id="KW-0143">Chaperone</keyword>
<dbReference type="SUPFAM" id="SSF51064">
    <property type="entry name" value="Head domain of nucleotide exchange factor GrpE"/>
    <property type="match status" value="1"/>
</dbReference>
<dbReference type="PROSITE" id="PS01071">
    <property type="entry name" value="GRPE"/>
    <property type="match status" value="1"/>
</dbReference>
<feature type="compositionally biased region" description="Acidic residues" evidence="6">
    <location>
        <begin position="29"/>
        <end position="46"/>
    </location>
</feature>
<comment type="caution">
    <text evidence="7">The sequence shown here is derived from an EMBL/GenBank/DDBJ whole genome shotgun (WGS) entry which is preliminary data.</text>
</comment>
<dbReference type="AlphaFoldDB" id="A0A934RXU8"/>
<dbReference type="CDD" id="cd00446">
    <property type="entry name" value="GrpE"/>
    <property type="match status" value="1"/>
</dbReference>
<dbReference type="PANTHER" id="PTHR21237">
    <property type="entry name" value="GRPE PROTEIN"/>
    <property type="match status" value="1"/>
</dbReference>
<dbReference type="HAMAP" id="MF_01151">
    <property type="entry name" value="GrpE"/>
    <property type="match status" value="1"/>
</dbReference>
<comment type="subcellular location">
    <subcellularLocation>
        <location evidence="3">Cytoplasm</location>
    </subcellularLocation>
</comment>
<feature type="compositionally biased region" description="Acidic residues" evidence="6">
    <location>
        <begin position="11"/>
        <end position="22"/>
    </location>
</feature>
<dbReference type="Gene3D" id="2.30.22.10">
    <property type="entry name" value="Head domain of nucleotide exchange factor GrpE"/>
    <property type="match status" value="1"/>
</dbReference>
<dbReference type="GO" id="GO:0000774">
    <property type="term" value="F:adenyl-nucleotide exchange factor activity"/>
    <property type="evidence" value="ECO:0007669"/>
    <property type="project" value="InterPro"/>
</dbReference>
<feature type="region of interest" description="Disordered" evidence="6">
    <location>
        <begin position="1"/>
        <end position="51"/>
    </location>
</feature>
<dbReference type="Pfam" id="PF01025">
    <property type="entry name" value="GrpE"/>
    <property type="match status" value="1"/>
</dbReference>
<dbReference type="GO" id="GO:0006457">
    <property type="term" value="P:protein folding"/>
    <property type="evidence" value="ECO:0007669"/>
    <property type="project" value="InterPro"/>
</dbReference>
<proteinExistence type="inferred from homology"/>
<accession>A0A934RXU8</accession>
<dbReference type="InterPro" id="IPR013805">
    <property type="entry name" value="GrpE_CC"/>
</dbReference>
<gene>
    <name evidence="3" type="primary">grpE</name>
    <name evidence="7" type="ORF">JIN87_01595</name>
</gene>
<name>A0A934RXU8_9BACT</name>
<comment type="subunit">
    <text evidence="3">Homodimer.</text>
</comment>
<dbReference type="GO" id="GO:0042803">
    <property type="term" value="F:protein homodimerization activity"/>
    <property type="evidence" value="ECO:0007669"/>
    <property type="project" value="InterPro"/>
</dbReference>
<keyword evidence="3" id="KW-0963">Cytoplasm</keyword>
<dbReference type="SUPFAM" id="SSF58014">
    <property type="entry name" value="Coiled-coil domain of nucleotide exchange factor GrpE"/>
    <property type="match status" value="1"/>
</dbReference>
<organism evidence="7 8">
    <name type="scientific">Pelagicoccus mobilis</name>
    <dbReference type="NCBI Taxonomy" id="415221"/>
    <lineage>
        <taxon>Bacteria</taxon>
        <taxon>Pseudomonadati</taxon>
        <taxon>Verrucomicrobiota</taxon>
        <taxon>Opitutia</taxon>
        <taxon>Puniceicoccales</taxon>
        <taxon>Pelagicoccaceae</taxon>
        <taxon>Pelagicoccus</taxon>
    </lineage>
</organism>
<evidence type="ECO:0000256" key="4">
    <source>
        <dbReference type="RuleBase" id="RU000639"/>
    </source>
</evidence>
<comment type="similarity">
    <text evidence="1 3 5">Belongs to the GrpE family.</text>
</comment>
<evidence type="ECO:0000256" key="6">
    <source>
        <dbReference type="SAM" id="MobiDB-lite"/>
    </source>
</evidence>
<dbReference type="InterPro" id="IPR009012">
    <property type="entry name" value="GrpE_head"/>
</dbReference>
<sequence>MENAKDTPEVEDKEEAVAEEQNAEAAEASAEEAAENAAEETADEAAEEPKELTIEEQLEAAKKEASDNYNNYLRAVADLDTYRRRVMREKDDLKQYAISGLLEDFLPVYDNLGLGLMSAEQTSDPKIVVQGIQMVMTQFKTLLEDNGIAEVAPGKGDDFDPNVAEAFQTQPSDEVEEGKVLTLMRKGFTLNGRLVRPANVVVSGGPAKEGEE</sequence>
<dbReference type="GO" id="GO:0051082">
    <property type="term" value="F:unfolded protein binding"/>
    <property type="evidence" value="ECO:0007669"/>
    <property type="project" value="TreeGrafter"/>
</dbReference>